<name>A0A1W1WZY4_9CLOT</name>
<dbReference type="Proteomes" id="UP000192468">
    <property type="component" value="Unassembled WGS sequence"/>
</dbReference>
<feature type="domain" description="DUF4236" evidence="2">
    <location>
        <begin position="3"/>
        <end position="57"/>
    </location>
</feature>
<evidence type="ECO:0000313" key="4">
    <source>
        <dbReference type="Proteomes" id="UP000192468"/>
    </source>
</evidence>
<organism evidence="3 4">
    <name type="scientific">Clostridium acidisoli DSM 12555</name>
    <dbReference type="NCBI Taxonomy" id="1121291"/>
    <lineage>
        <taxon>Bacteria</taxon>
        <taxon>Bacillati</taxon>
        <taxon>Bacillota</taxon>
        <taxon>Clostridia</taxon>
        <taxon>Eubacteriales</taxon>
        <taxon>Clostridiaceae</taxon>
        <taxon>Clostridium</taxon>
    </lineage>
</organism>
<evidence type="ECO:0000313" key="3">
    <source>
        <dbReference type="EMBL" id="SMC17187.1"/>
    </source>
</evidence>
<protein>
    <recommendedName>
        <fullName evidence="2">DUF4236 domain-containing protein</fullName>
    </recommendedName>
</protein>
<keyword evidence="4" id="KW-1185">Reference proteome</keyword>
<keyword evidence="1" id="KW-0472">Membrane</keyword>
<dbReference type="STRING" id="1121291.SAMN02745134_00249"/>
<keyword evidence="1" id="KW-1133">Transmembrane helix</keyword>
<sequence>MGWRFRKSIKIGKNTRINLGKHGYSVSTGVKGARVTVNNKGKVTRTVGIPGTGIYNTKQYDLNKNKKSASNKINSSYRIGINDILTVDERKSIKIPFKIKLMLFLSISTIVAGFAFVPLFVLALLFAIITLGMMLFSKDYRYSLKIGMADTSLKKGNIADAIRWTRSAMKTKPNDIVAQKILNELM</sequence>
<dbReference type="AlphaFoldDB" id="A0A1W1WZY4"/>
<keyword evidence="1" id="KW-0812">Transmembrane</keyword>
<accession>A0A1W1WZY4</accession>
<dbReference type="InterPro" id="IPR025330">
    <property type="entry name" value="DUF4236"/>
</dbReference>
<dbReference type="Pfam" id="PF14020">
    <property type="entry name" value="DUF4236"/>
    <property type="match status" value="1"/>
</dbReference>
<evidence type="ECO:0000259" key="2">
    <source>
        <dbReference type="Pfam" id="PF14020"/>
    </source>
</evidence>
<gene>
    <name evidence="3" type="ORF">SAMN02745134_00249</name>
</gene>
<evidence type="ECO:0000256" key="1">
    <source>
        <dbReference type="SAM" id="Phobius"/>
    </source>
</evidence>
<reference evidence="3 4" key="1">
    <citation type="submission" date="2017-04" db="EMBL/GenBank/DDBJ databases">
        <authorList>
            <person name="Afonso C.L."/>
            <person name="Miller P.J."/>
            <person name="Scott M.A."/>
            <person name="Spackman E."/>
            <person name="Goraichik I."/>
            <person name="Dimitrov K.M."/>
            <person name="Suarez D.L."/>
            <person name="Swayne D.E."/>
        </authorList>
    </citation>
    <scope>NUCLEOTIDE SEQUENCE [LARGE SCALE GENOMIC DNA]</scope>
    <source>
        <strain evidence="3 4">DSM 12555</strain>
    </source>
</reference>
<dbReference type="RefSeq" id="WP_084113456.1">
    <property type="nucleotide sequence ID" value="NZ_FWXH01000002.1"/>
</dbReference>
<dbReference type="OrthoDB" id="983149at2"/>
<feature type="transmembrane region" description="Helical" evidence="1">
    <location>
        <begin position="101"/>
        <end position="134"/>
    </location>
</feature>
<proteinExistence type="predicted"/>
<dbReference type="EMBL" id="FWXH01000002">
    <property type="protein sequence ID" value="SMC17187.1"/>
    <property type="molecule type" value="Genomic_DNA"/>
</dbReference>